<evidence type="ECO:0000259" key="12">
    <source>
        <dbReference type="Pfam" id="PF25065"/>
    </source>
</evidence>
<dbReference type="InterPro" id="IPR056877">
    <property type="entry name" value="Med14_C"/>
</dbReference>
<evidence type="ECO:0000256" key="4">
    <source>
        <dbReference type="ARBA" id="ARBA00023015"/>
    </source>
</evidence>
<keyword evidence="5 9" id="KW-0010">Activator</keyword>
<dbReference type="Pfam" id="PF25065">
    <property type="entry name" value="RM3_Med14"/>
    <property type="match status" value="1"/>
</dbReference>
<name>B3RM45_TRIAD</name>
<proteinExistence type="inferred from homology"/>
<dbReference type="EMBL" id="DS985241">
    <property type="protein sequence ID" value="EDV28899.1"/>
    <property type="molecule type" value="Genomic_DNA"/>
</dbReference>
<feature type="domain" description="Mediator of RNA polymerase II transcription subunit 14 RM2" evidence="11">
    <location>
        <begin position="248"/>
        <end position="313"/>
    </location>
</feature>
<dbReference type="Pfam" id="PF25069">
    <property type="entry name" value="Med14_C"/>
    <property type="match status" value="1"/>
</dbReference>
<keyword evidence="6 9" id="KW-0804">Transcription</keyword>
<keyword evidence="7 9" id="KW-0539">Nucleus</keyword>
<gene>
    <name evidence="14" type="ORF">TRIADDRAFT_52232</name>
</gene>
<evidence type="ECO:0000259" key="10">
    <source>
        <dbReference type="Pfam" id="PF08638"/>
    </source>
</evidence>
<dbReference type="GO" id="GO:0070847">
    <property type="term" value="C:core mediator complex"/>
    <property type="evidence" value="ECO:0000318"/>
    <property type="project" value="GO_Central"/>
</dbReference>
<reference evidence="14 15" key="1">
    <citation type="journal article" date="2008" name="Nature">
        <title>The Trichoplax genome and the nature of placozoans.</title>
        <authorList>
            <person name="Srivastava M."/>
            <person name="Begovic E."/>
            <person name="Chapman J."/>
            <person name="Putnam N.H."/>
            <person name="Hellsten U."/>
            <person name="Kawashima T."/>
            <person name="Kuo A."/>
            <person name="Mitros T."/>
            <person name="Salamov A."/>
            <person name="Carpenter M.L."/>
            <person name="Signorovitch A.Y."/>
            <person name="Moreno M.A."/>
            <person name="Kamm K."/>
            <person name="Grimwood J."/>
            <person name="Schmutz J."/>
            <person name="Shapiro H."/>
            <person name="Grigoriev I.V."/>
            <person name="Buss L.W."/>
            <person name="Schierwater B."/>
            <person name="Dellaporta S.L."/>
            <person name="Rokhsar D.S."/>
        </authorList>
    </citation>
    <scope>NUCLEOTIDE SEQUENCE [LARGE SCALE GENOMIC DNA]</scope>
    <source>
        <strain evidence="14 15">Grell-BS-1999</strain>
    </source>
</reference>
<organism evidence="14 15">
    <name type="scientific">Trichoplax adhaerens</name>
    <name type="common">Trichoplax reptans</name>
    <dbReference type="NCBI Taxonomy" id="10228"/>
    <lineage>
        <taxon>Eukaryota</taxon>
        <taxon>Metazoa</taxon>
        <taxon>Placozoa</taxon>
        <taxon>Uniplacotomia</taxon>
        <taxon>Trichoplacea</taxon>
        <taxon>Trichoplacidae</taxon>
        <taxon>Trichoplax</taxon>
    </lineage>
</organism>
<evidence type="ECO:0000259" key="11">
    <source>
        <dbReference type="Pfam" id="PF22981"/>
    </source>
</evidence>
<dbReference type="eggNOG" id="KOG1875">
    <property type="taxonomic scope" value="Eukaryota"/>
</dbReference>
<dbReference type="AlphaFoldDB" id="B3RM45"/>
<comment type="similarity">
    <text evidence="2 9">Belongs to the Mediator complex subunit 14 family.</text>
</comment>
<dbReference type="InterPro" id="IPR013947">
    <property type="entry name" value="Mediator_Med14"/>
</dbReference>
<dbReference type="GO" id="GO:0003712">
    <property type="term" value="F:transcription coregulator activity"/>
    <property type="evidence" value="ECO:0000318"/>
    <property type="project" value="GO_Central"/>
</dbReference>
<dbReference type="OrthoDB" id="205099at2759"/>
<dbReference type="PANTHER" id="PTHR12809:SF2">
    <property type="entry name" value="MEDIATOR OF RNA POLYMERASE II TRANSCRIPTION SUBUNIT 14"/>
    <property type="match status" value="1"/>
</dbReference>
<dbReference type="GeneID" id="6750050"/>
<comment type="subcellular location">
    <subcellularLocation>
        <location evidence="1 9">Nucleus</location>
    </subcellularLocation>
</comment>
<dbReference type="CTD" id="6750050"/>
<dbReference type="KEGG" id="tad:TRIADDRAFT_52232"/>
<evidence type="ECO:0000256" key="5">
    <source>
        <dbReference type="ARBA" id="ARBA00023159"/>
    </source>
</evidence>
<evidence type="ECO:0000313" key="14">
    <source>
        <dbReference type="EMBL" id="EDV28899.1"/>
    </source>
</evidence>
<evidence type="ECO:0000313" key="15">
    <source>
        <dbReference type="Proteomes" id="UP000009022"/>
    </source>
</evidence>
<evidence type="ECO:0000256" key="2">
    <source>
        <dbReference type="ARBA" id="ARBA00007813"/>
    </source>
</evidence>
<dbReference type="HOGENOM" id="CLU_001928_0_0_1"/>
<keyword evidence="4 9" id="KW-0805">Transcription regulation</keyword>
<feature type="domain" description="Mediator complex subunit MED14 N-terminal" evidence="10">
    <location>
        <begin position="16"/>
        <end position="203"/>
    </location>
</feature>
<dbReference type="PANTHER" id="PTHR12809">
    <property type="entry name" value="MEDIATOR COMPLEX SUBUNIT"/>
    <property type="match status" value="1"/>
</dbReference>
<evidence type="ECO:0000256" key="9">
    <source>
        <dbReference type="RuleBase" id="RU365082"/>
    </source>
</evidence>
<sequence length="1271" mass="143181">MDTNPIVNGSHGKQKIKLSTLMDFIIQKAYHDLNVLTEILPRKGDVERKIAIYRYSASMRQQFVRLLAIVKWATKAEKIEKCFQLCDFLEQEGKIFVDTADELYRIANEMLPQAKLPYFDLISAAEVLSRGSYSLLPTCIKDKIIPLPPMTRDDKKTTLQKLNEVIKDRLLRSNVPQGISKTVIGNGQLTLTVEGEFEVVLTLLGDDPALPWRLLSIKILIEEADIGDYLCLSLQLEVLHSQAENLVAHRWAGYVKLIDHLPGGKLILSYWRKKEIQDQLTLSEDRVDYTLTVYIDQEKNDTPLSVEHFPVQEELNTSLNKLDLKKRGGLSIETLLMEAIEKRSLSKLMEVKHALQSSGLNLPVKLERDRIPSLVVNLIDDDDSSERLLLSVDTKSGDTKAMFSSDLSLIDENVNVNKLCNIIADAKIEAHLRICLQALAPLPVTCNRRLPIHCDSFDLLDKISKHRLFVKLHDLDQYYLIIGVECSKDLNVKESFYLMNVNDSTLGNSSEDVAFHCASFIKIRDVKSCQISDSEYHLMNVTEGVKNSPSKKRKFEAAFGLSVGSTKHIKFARTRVVDMIHFTLSTVAHAQLCKGLQRANFLYEKIYKDIHGDNVLKILWPPKFPDLCSPIIMDSILKNLIDFRVRLVDDGFQWKWLAEVTFKNHPVTALKASKSIEEEHIRFIVSYDTNHKWNPSTGDISLKLLDDWKGIIILYRLTSDLAEALQGNISIVICTVLDFMVRISWCDKMFKLRFSSISNANANFGENPHNLILDHLQHKLNNSKDIVKLLEKLSTAALAFTVLPLSCDHLRIQFRHFFIMDVHLKNSNSVIIHDMGKNTEVAVIPGFKEFITKFIETVDTSMAFTNDISESNIMDTEDTYPNRPNSADNSHADATLAIEALKEMTSTVESPTLPFSTSPFISGHNSSPLFIFSTSDFIQADNSPSGRRIGENHSSPQASVPNQLAAIVSGNENQTFTGNYLNNPPTKLQKQEYWASLSKVSTLTSARSDSVEISQAAFAKLLEPVSTDESLSGCLLSPFERYLSCAFLLQQIKRSAKSCDVSVGNETSRIVNLRFSMDNMSAEAMIDVSHLPTLRLGLLSSRDNFMKEDDVRTLVEFFRLKVASYPYKAGSLSSFLTLITAPVKILEDCINIMKLELFPDPKRSWKVCWCLTIPPNCPKIAPLGFQAVALKAKLLIVLQFWKYGVTPLVIPIVCSVQDGSVNVLDSVYPDGVDSNLLSAVKSILKSRKDVYPSSRDRCQLFETVREILAKL</sequence>
<dbReference type="Pfam" id="PF08638">
    <property type="entry name" value="Med14"/>
    <property type="match status" value="1"/>
</dbReference>
<comment type="function">
    <text evidence="9">Component of the Mediator complex, a coactivator involved in the regulated transcription of nearly all RNA polymerase II-dependent genes. Mediator functions as a bridge to convey information from gene-specific regulatory proteins to the basal RNA polymerase II transcription machinery. Mediator is recruited to promoters by direct interactions with regulatory proteins and serves as a scaffold for the assembly of a functional preinitiation complex with RNA polymerase II and the general transcription factors.</text>
</comment>
<keyword evidence="15" id="KW-1185">Reference proteome</keyword>
<dbReference type="OMA" id="NTRKCTM"/>
<dbReference type="InParanoid" id="B3RM45"/>
<accession>B3RM45</accession>
<dbReference type="PhylomeDB" id="B3RM45"/>
<evidence type="ECO:0000256" key="1">
    <source>
        <dbReference type="ARBA" id="ARBA00004123"/>
    </source>
</evidence>
<dbReference type="InterPro" id="IPR055122">
    <property type="entry name" value="Med14_N"/>
</dbReference>
<feature type="domain" description="Mediator of RNA polymerase II transcription subunit 14 RM3" evidence="12">
    <location>
        <begin position="333"/>
        <end position="404"/>
    </location>
</feature>
<comment type="subunit">
    <text evidence="9">Component of the Mediator complex.</text>
</comment>
<dbReference type="InterPro" id="IPR055113">
    <property type="entry name" value="Med14_RM2"/>
</dbReference>
<dbReference type="RefSeq" id="XP_002108101.1">
    <property type="nucleotide sequence ID" value="XM_002108065.1"/>
</dbReference>
<dbReference type="FunCoup" id="B3RM45">
    <property type="interactions" value="2538"/>
</dbReference>
<feature type="domain" description="Mediator of RNA polymerase II transcription subunit 14 C-terminal" evidence="13">
    <location>
        <begin position="1140"/>
        <end position="1271"/>
    </location>
</feature>
<evidence type="ECO:0000256" key="3">
    <source>
        <dbReference type="ARBA" id="ARBA00019619"/>
    </source>
</evidence>
<dbReference type="GO" id="GO:0006357">
    <property type="term" value="P:regulation of transcription by RNA polymerase II"/>
    <property type="evidence" value="ECO:0000318"/>
    <property type="project" value="GO_Central"/>
</dbReference>
<evidence type="ECO:0000256" key="8">
    <source>
        <dbReference type="ARBA" id="ARBA00032007"/>
    </source>
</evidence>
<dbReference type="InterPro" id="IPR056879">
    <property type="entry name" value="RM3_Med14"/>
</dbReference>
<evidence type="ECO:0000259" key="13">
    <source>
        <dbReference type="Pfam" id="PF25069"/>
    </source>
</evidence>
<protein>
    <recommendedName>
        <fullName evidence="3 9">Mediator of RNA polymerase II transcription subunit 14</fullName>
    </recommendedName>
    <alternativeName>
        <fullName evidence="8 9">Mediator complex subunit 14</fullName>
    </alternativeName>
</protein>
<dbReference type="Pfam" id="PF22981">
    <property type="entry name" value="RM2_Med14"/>
    <property type="match status" value="1"/>
</dbReference>
<dbReference type="GO" id="GO:0016592">
    <property type="term" value="C:mediator complex"/>
    <property type="evidence" value="ECO:0000318"/>
    <property type="project" value="GO_Central"/>
</dbReference>
<dbReference type="Proteomes" id="UP000009022">
    <property type="component" value="Unassembled WGS sequence"/>
</dbReference>
<evidence type="ECO:0000256" key="7">
    <source>
        <dbReference type="ARBA" id="ARBA00023242"/>
    </source>
</evidence>
<evidence type="ECO:0000256" key="6">
    <source>
        <dbReference type="ARBA" id="ARBA00023163"/>
    </source>
</evidence>
<dbReference type="STRING" id="10228.B3RM45"/>